<reference evidence="2" key="1">
    <citation type="submission" date="2024-03" db="EMBL/GenBank/DDBJ databases">
        <title>Complete genome sequence of Sulfurisphaera javensis strain KD-1.</title>
        <authorList>
            <person name="Sakai H."/>
            <person name="Nur N."/>
            <person name="Suwanto A."/>
            <person name="Kurosawa N."/>
        </authorList>
    </citation>
    <scope>NUCLEOTIDE SEQUENCE</scope>
    <source>
        <strain evidence="2">KD-1</strain>
    </source>
</reference>
<dbReference type="EMBL" id="AP031322">
    <property type="protein sequence ID" value="BFH73777.1"/>
    <property type="molecule type" value="Genomic_DNA"/>
</dbReference>
<evidence type="ECO:0000256" key="1">
    <source>
        <dbReference type="SAM" id="Phobius"/>
    </source>
</evidence>
<protein>
    <submittedName>
        <fullName evidence="2">Uncharacterized protein</fullName>
    </submittedName>
</protein>
<keyword evidence="1" id="KW-1133">Transmembrane helix</keyword>
<sequence length="100" mass="11377">MAIIQILLGNSMVFFGVSSILFYFHFILAVLILIVCIYGIRVTKEVRRRIVLGNLFLLIVTSIIGGIYTLYPNIYLLLFHLFLALGIVSNFSVLYGMDRD</sequence>
<feature type="transmembrane region" description="Helical" evidence="1">
    <location>
        <begin position="77"/>
        <end position="97"/>
    </location>
</feature>
<evidence type="ECO:0000313" key="2">
    <source>
        <dbReference type="EMBL" id="BFH73777.1"/>
    </source>
</evidence>
<feature type="transmembrane region" description="Helical" evidence="1">
    <location>
        <begin position="20"/>
        <end position="40"/>
    </location>
</feature>
<organism evidence="2">
    <name type="scientific">Sulfurisphaera javensis</name>
    <dbReference type="NCBI Taxonomy" id="2049879"/>
    <lineage>
        <taxon>Archaea</taxon>
        <taxon>Thermoproteota</taxon>
        <taxon>Thermoprotei</taxon>
        <taxon>Sulfolobales</taxon>
        <taxon>Sulfolobaceae</taxon>
        <taxon>Sulfurisphaera</taxon>
    </lineage>
</organism>
<gene>
    <name evidence="2" type="ORF">SJAV_17210</name>
</gene>
<dbReference type="AlphaFoldDB" id="A0AAT9GT26"/>
<keyword evidence="1" id="KW-0812">Transmembrane</keyword>
<dbReference type="KEGG" id="sjv:SJAV_17210"/>
<proteinExistence type="predicted"/>
<accession>A0AAT9GT26</accession>
<feature type="transmembrane region" description="Helical" evidence="1">
    <location>
        <begin position="52"/>
        <end position="71"/>
    </location>
</feature>
<keyword evidence="1" id="KW-0472">Membrane</keyword>
<name>A0AAT9GT26_9CREN</name>